<sequence>MHEDSQEDSFDIPFIQKSHTTTIHCPDALISSESSNSRPSVEFQEDQEEDEFQPILTVHSECSSQVPLSVSSEDEECTRSYLTLCHEYEQDKVEPEALGEEEENAKEAKEDSADFQGDCSGAEGLPKSYRGSTISSDSLCSPGGGHELSFFTEEDDEIVEPPTPLSLDQLKRSPMELFRIDSKDSVDTSRMLFSTSDLGSEVTEDPLEIGEVVEVKGHLSDLWRFDSDQGSNESVPVISFKEAMADEATTSCVDEGQPPDLLVNLPGVTGITGDNLEQEFAAAGVAFAVEANPSPQFGKPDVLQLGEEAGLEPVEEHAPGISVLRSQSNPDAAGQKDHFSSTNDNKESKTLSLPFDCLTPRTENDPTHPPPSKGSEVTEKREGRSVSEIFRELDELADVALHMHLPESLVRSWAVDMLLALNALHKEGIICKDLNPNNILLDYRGHVELTYFCSWGEVEESCDPTAVTKMYCAPEVGGISEETAASDWWSLGALLFELLTGKDRRKEDKRKENSESDDSICSPACETNPAFLLTRPCRASQRFFLDSSQVLLRFLSGSSQVLLQFLSGSSPVPFRFLSGSFQFLLSYLSGSCWVLFGFLLGSCQPKAVKLDQMAMPV</sequence>
<accession>A0A556TZB9</accession>
<evidence type="ECO:0000313" key="5">
    <source>
        <dbReference type="Proteomes" id="UP000319801"/>
    </source>
</evidence>
<dbReference type="OrthoDB" id="1278353at2759"/>
<dbReference type="GO" id="GO:0004672">
    <property type="term" value="F:protein kinase activity"/>
    <property type="evidence" value="ECO:0007669"/>
    <property type="project" value="InterPro"/>
</dbReference>
<feature type="compositionally biased region" description="Basic and acidic residues" evidence="1">
    <location>
        <begin position="334"/>
        <end position="349"/>
    </location>
</feature>
<proteinExistence type="predicted"/>
<dbReference type="Pfam" id="PF00069">
    <property type="entry name" value="Pkinase"/>
    <property type="match status" value="1"/>
</dbReference>
<feature type="region of interest" description="Disordered" evidence="1">
    <location>
        <begin position="92"/>
        <end position="149"/>
    </location>
</feature>
<evidence type="ECO:0000259" key="3">
    <source>
        <dbReference type="PROSITE" id="PS50011"/>
    </source>
</evidence>
<name>A0A556TZB9_BAGYA</name>
<dbReference type="InterPro" id="IPR011009">
    <property type="entry name" value="Kinase-like_dom_sf"/>
</dbReference>
<dbReference type="PROSITE" id="PS50011">
    <property type="entry name" value="PROTEIN_KINASE_DOM"/>
    <property type="match status" value="1"/>
</dbReference>
<keyword evidence="2" id="KW-0472">Membrane</keyword>
<feature type="region of interest" description="Disordered" evidence="1">
    <location>
        <begin position="26"/>
        <end position="50"/>
    </location>
</feature>
<evidence type="ECO:0000256" key="1">
    <source>
        <dbReference type="SAM" id="MobiDB-lite"/>
    </source>
</evidence>
<dbReference type="GO" id="GO:0005769">
    <property type="term" value="C:early endosome"/>
    <property type="evidence" value="ECO:0007669"/>
    <property type="project" value="TreeGrafter"/>
</dbReference>
<protein>
    <submittedName>
        <fullName evidence="4">Ribosomal protein S6 kinase delta-1</fullName>
    </submittedName>
</protein>
<dbReference type="PANTHER" id="PTHR15508:SF2">
    <property type="entry name" value="RIBOSOMAL PROTEIN S6 KINASE DELTA-1"/>
    <property type="match status" value="1"/>
</dbReference>
<dbReference type="InterPro" id="IPR051866">
    <property type="entry name" value="Intracell_Sig-Traffick_Protein"/>
</dbReference>
<dbReference type="InterPro" id="IPR000719">
    <property type="entry name" value="Prot_kinase_dom"/>
</dbReference>
<feature type="region of interest" description="Disordered" evidence="1">
    <location>
        <begin position="324"/>
        <end position="383"/>
    </location>
</feature>
<organism evidence="4 5">
    <name type="scientific">Bagarius yarrelli</name>
    <name type="common">Goonch</name>
    <name type="synonym">Bagrus yarrelli</name>
    <dbReference type="NCBI Taxonomy" id="175774"/>
    <lineage>
        <taxon>Eukaryota</taxon>
        <taxon>Metazoa</taxon>
        <taxon>Chordata</taxon>
        <taxon>Craniata</taxon>
        <taxon>Vertebrata</taxon>
        <taxon>Euteleostomi</taxon>
        <taxon>Actinopterygii</taxon>
        <taxon>Neopterygii</taxon>
        <taxon>Teleostei</taxon>
        <taxon>Ostariophysi</taxon>
        <taxon>Siluriformes</taxon>
        <taxon>Sisoridae</taxon>
        <taxon>Sisorinae</taxon>
        <taxon>Bagarius</taxon>
    </lineage>
</organism>
<feature type="compositionally biased region" description="Low complexity" evidence="1">
    <location>
        <begin position="31"/>
        <end position="42"/>
    </location>
</feature>
<dbReference type="SMART" id="SM00220">
    <property type="entry name" value="S_TKc"/>
    <property type="match status" value="1"/>
</dbReference>
<dbReference type="EMBL" id="VCAZ01000032">
    <property type="protein sequence ID" value="TSL47536.1"/>
    <property type="molecule type" value="Genomic_DNA"/>
</dbReference>
<keyword evidence="2" id="KW-0812">Transmembrane</keyword>
<dbReference type="PANTHER" id="PTHR15508">
    <property type="entry name" value="RIBOSOMAL PROTEIN S6 KINASE"/>
    <property type="match status" value="1"/>
</dbReference>
<evidence type="ECO:0000313" key="4">
    <source>
        <dbReference type="EMBL" id="TSL47536.1"/>
    </source>
</evidence>
<feature type="compositionally biased region" description="Polar residues" evidence="1">
    <location>
        <begin position="130"/>
        <end position="139"/>
    </location>
</feature>
<feature type="transmembrane region" description="Helical" evidence="2">
    <location>
        <begin position="583"/>
        <end position="603"/>
    </location>
</feature>
<evidence type="ECO:0000256" key="2">
    <source>
        <dbReference type="SAM" id="Phobius"/>
    </source>
</evidence>
<comment type="caution">
    <text evidence="4">The sequence shown here is derived from an EMBL/GenBank/DDBJ whole genome shotgun (WGS) entry which is preliminary data.</text>
</comment>
<reference evidence="4 5" key="1">
    <citation type="journal article" date="2019" name="Genome Biol. Evol.">
        <title>Whole-Genome Sequencing of the Giant Devil Catfish, Bagarius yarrelli.</title>
        <authorList>
            <person name="Jiang W."/>
            <person name="Lv Y."/>
            <person name="Cheng L."/>
            <person name="Yang K."/>
            <person name="Chao B."/>
            <person name="Wang X."/>
            <person name="Li Y."/>
            <person name="Pan X."/>
            <person name="You X."/>
            <person name="Zhang Y."/>
            <person name="Yang J."/>
            <person name="Li J."/>
            <person name="Zhang X."/>
            <person name="Liu S."/>
            <person name="Sun C."/>
            <person name="Yang J."/>
            <person name="Shi Q."/>
        </authorList>
    </citation>
    <scope>NUCLEOTIDE SEQUENCE [LARGE SCALE GENOMIC DNA]</scope>
    <source>
        <strain evidence="4">JWS20170419001</strain>
        <tissue evidence="4">Muscle</tissue>
    </source>
</reference>
<gene>
    <name evidence="4" type="ORF">Baya_7117</name>
</gene>
<dbReference type="AlphaFoldDB" id="A0A556TZB9"/>
<dbReference type="Proteomes" id="UP000319801">
    <property type="component" value="Unassembled WGS sequence"/>
</dbReference>
<dbReference type="GO" id="GO:0005524">
    <property type="term" value="F:ATP binding"/>
    <property type="evidence" value="ECO:0007669"/>
    <property type="project" value="InterPro"/>
</dbReference>
<keyword evidence="2" id="KW-1133">Transmembrane helix</keyword>
<feature type="domain" description="Protein kinase" evidence="3">
    <location>
        <begin position="297"/>
        <end position="617"/>
    </location>
</feature>
<dbReference type="Gene3D" id="1.10.510.10">
    <property type="entry name" value="Transferase(Phosphotransferase) domain 1"/>
    <property type="match status" value="1"/>
</dbReference>
<dbReference type="SUPFAM" id="SSF56112">
    <property type="entry name" value="Protein kinase-like (PK-like)"/>
    <property type="match status" value="1"/>
</dbReference>
<keyword evidence="5" id="KW-1185">Reference proteome</keyword>
<keyword evidence="4" id="KW-0808">Transferase</keyword>
<keyword evidence="4" id="KW-0418">Kinase</keyword>